<dbReference type="GO" id="GO:0046872">
    <property type="term" value="F:metal ion binding"/>
    <property type="evidence" value="ECO:0007669"/>
    <property type="project" value="UniProtKB-KW"/>
</dbReference>
<reference evidence="4" key="2">
    <citation type="journal article" date="2015" name="Data Brief">
        <title>Shoot transcriptome of the giant reed, Arundo donax.</title>
        <authorList>
            <person name="Barrero R.A."/>
            <person name="Guerrero F.D."/>
            <person name="Moolhuijzen P."/>
            <person name="Goolsby J.A."/>
            <person name="Tidwell J."/>
            <person name="Bellgard S.E."/>
            <person name="Bellgard M.I."/>
        </authorList>
    </citation>
    <scope>NUCLEOTIDE SEQUENCE</scope>
    <source>
        <tissue evidence="4">Shoot tissue taken approximately 20 cm above the soil surface</tissue>
    </source>
</reference>
<dbReference type="Gene3D" id="2.60.120.330">
    <property type="entry name" value="B-lactam Antibiotic, Isopenicillin N Synthase, Chain"/>
    <property type="match status" value="1"/>
</dbReference>
<sequence length="148" mass="16222">MFAHPELHCPAKPAKLRNVAAEYSVQTRNLLLQLATVISKSLGLDGGRISEALNLESCFQILVGNHYPPYTGPEDMGMGLPVHSDHGLLTLLFQNGVDGLQVEHNGQWLLAKLIPGAFFVIAGDQLEVIIINRAAGHLSLVHELLLWW</sequence>
<protein>
    <recommendedName>
        <fullName evidence="3">Fe2OG dioxygenase domain-containing protein</fullName>
    </recommendedName>
</protein>
<dbReference type="InterPro" id="IPR044861">
    <property type="entry name" value="IPNS-like_FE2OG_OXY"/>
</dbReference>
<dbReference type="InterPro" id="IPR050295">
    <property type="entry name" value="Plant_2OG-oxidoreductases"/>
</dbReference>
<keyword evidence="2" id="KW-0408">Iron</keyword>
<organism evidence="4">
    <name type="scientific">Arundo donax</name>
    <name type="common">Giant reed</name>
    <name type="synonym">Donax arundinaceus</name>
    <dbReference type="NCBI Taxonomy" id="35708"/>
    <lineage>
        <taxon>Eukaryota</taxon>
        <taxon>Viridiplantae</taxon>
        <taxon>Streptophyta</taxon>
        <taxon>Embryophyta</taxon>
        <taxon>Tracheophyta</taxon>
        <taxon>Spermatophyta</taxon>
        <taxon>Magnoliopsida</taxon>
        <taxon>Liliopsida</taxon>
        <taxon>Poales</taxon>
        <taxon>Poaceae</taxon>
        <taxon>PACMAD clade</taxon>
        <taxon>Arundinoideae</taxon>
        <taxon>Arundineae</taxon>
        <taxon>Arundo</taxon>
    </lineage>
</organism>
<dbReference type="Pfam" id="PF03171">
    <property type="entry name" value="2OG-FeII_Oxy"/>
    <property type="match status" value="1"/>
</dbReference>
<feature type="domain" description="Fe2OG dioxygenase" evidence="3">
    <location>
        <begin position="54"/>
        <end position="148"/>
    </location>
</feature>
<accession>A0A0A9HCT3</accession>
<proteinExistence type="predicted"/>
<dbReference type="EMBL" id="GBRH01167173">
    <property type="protein sequence ID" value="JAE30723.1"/>
    <property type="molecule type" value="Transcribed_RNA"/>
</dbReference>
<keyword evidence="1" id="KW-0479">Metal-binding</keyword>
<dbReference type="PANTHER" id="PTHR47991">
    <property type="entry name" value="OXOGLUTARATE/IRON-DEPENDENT DIOXYGENASE"/>
    <property type="match status" value="1"/>
</dbReference>
<dbReference type="InterPro" id="IPR005123">
    <property type="entry name" value="Oxoglu/Fe-dep_dioxygenase_dom"/>
</dbReference>
<name>A0A0A9HCT3_ARUDO</name>
<reference evidence="4" key="1">
    <citation type="submission" date="2014-09" db="EMBL/GenBank/DDBJ databases">
        <authorList>
            <person name="Magalhaes I.L.F."/>
            <person name="Oliveira U."/>
            <person name="Santos F.R."/>
            <person name="Vidigal T.H.D.A."/>
            <person name="Brescovit A.D."/>
            <person name="Santos A.J."/>
        </authorList>
    </citation>
    <scope>NUCLEOTIDE SEQUENCE</scope>
    <source>
        <tissue evidence="4">Shoot tissue taken approximately 20 cm above the soil surface</tissue>
    </source>
</reference>
<evidence type="ECO:0000256" key="1">
    <source>
        <dbReference type="ARBA" id="ARBA00022723"/>
    </source>
</evidence>
<dbReference type="InterPro" id="IPR027443">
    <property type="entry name" value="IPNS-like_sf"/>
</dbReference>
<dbReference type="SUPFAM" id="SSF51197">
    <property type="entry name" value="Clavaminate synthase-like"/>
    <property type="match status" value="1"/>
</dbReference>
<dbReference type="AlphaFoldDB" id="A0A0A9HCT3"/>
<evidence type="ECO:0000256" key="2">
    <source>
        <dbReference type="ARBA" id="ARBA00023004"/>
    </source>
</evidence>
<evidence type="ECO:0000313" key="4">
    <source>
        <dbReference type="EMBL" id="JAE30723.1"/>
    </source>
</evidence>
<evidence type="ECO:0000259" key="3">
    <source>
        <dbReference type="PROSITE" id="PS51471"/>
    </source>
</evidence>
<dbReference type="PROSITE" id="PS51471">
    <property type="entry name" value="FE2OG_OXY"/>
    <property type="match status" value="1"/>
</dbReference>